<name>A0A6L6JBC0_9RHOB</name>
<dbReference type="Proteomes" id="UP000478183">
    <property type="component" value="Unassembled WGS sequence"/>
</dbReference>
<evidence type="ECO:0000256" key="1">
    <source>
        <dbReference type="ARBA" id="ARBA00006611"/>
    </source>
</evidence>
<comment type="caution">
    <text evidence="3">The sequence shown here is derived from an EMBL/GenBank/DDBJ whole genome shotgun (WGS) entry which is preliminary data.</text>
</comment>
<dbReference type="Pfam" id="PF00437">
    <property type="entry name" value="T2SSE"/>
    <property type="match status" value="1"/>
</dbReference>
<evidence type="ECO:0000313" key="4">
    <source>
        <dbReference type="Proteomes" id="UP000478183"/>
    </source>
</evidence>
<dbReference type="InterPro" id="IPR050921">
    <property type="entry name" value="T4SS_GSP_E_ATPase"/>
</dbReference>
<organism evidence="3 4">
    <name type="scientific">Paracoccus aestuariivivens</name>
    <dbReference type="NCBI Taxonomy" id="1820333"/>
    <lineage>
        <taxon>Bacteria</taxon>
        <taxon>Pseudomonadati</taxon>
        <taxon>Pseudomonadota</taxon>
        <taxon>Alphaproteobacteria</taxon>
        <taxon>Rhodobacterales</taxon>
        <taxon>Paracoccaceae</taxon>
        <taxon>Paracoccus</taxon>
    </lineage>
</organism>
<comment type="similarity">
    <text evidence="1">Belongs to the GSP E family.</text>
</comment>
<dbReference type="OrthoDB" id="9810761at2"/>
<accession>A0A6L6JBC0</accession>
<feature type="domain" description="Bacterial type II secretion system protein E" evidence="2">
    <location>
        <begin position="142"/>
        <end position="308"/>
    </location>
</feature>
<dbReference type="SUPFAM" id="SSF52540">
    <property type="entry name" value="P-loop containing nucleoside triphosphate hydrolases"/>
    <property type="match status" value="1"/>
</dbReference>
<protein>
    <submittedName>
        <fullName evidence="3">Type II secretion system protein E</fullName>
    </submittedName>
</protein>
<dbReference type="CDD" id="cd01130">
    <property type="entry name" value="VirB11-like_ATPase"/>
    <property type="match status" value="1"/>
</dbReference>
<dbReference type="AlphaFoldDB" id="A0A6L6JBC0"/>
<dbReference type="GO" id="GO:0016887">
    <property type="term" value="F:ATP hydrolysis activity"/>
    <property type="evidence" value="ECO:0007669"/>
    <property type="project" value="InterPro"/>
</dbReference>
<proteinExistence type="inferred from homology"/>
<dbReference type="EMBL" id="WMIE01000015">
    <property type="protein sequence ID" value="MTH79432.1"/>
    <property type="molecule type" value="Genomic_DNA"/>
</dbReference>
<evidence type="ECO:0000259" key="2">
    <source>
        <dbReference type="Pfam" id="PF00437"/>
    </source>
</evidence>
<dbReference type="Gene3D" id="3.40.50.300">
    <property type="entry name" value="P-loop containing nucleotide triphosphate hydrolases"/>
    <property type="match status" value="1"/>
</dbReference>
<reference evidence="3 4" key="1">
    <citation type="submission" date="2019-11" db="EMBL/GenBank/DDBJ databases">
        <authorList>
            <person name="Dong K."/>
        </authorList>
    </citation>
    <scope>NUCLEOTIDE SEQUENCE [LARGE SCALE GENOMIC DNA]</scope>
    <source>
        <strain evidence="3 4">NBRC 111993</strain>
    </source>
</reference>
<dbReference type="RefSeq" id="WP_155096790.1">
    <property type="nucleotide sequence ID" value="NZ_WMIE01000015.1"/>
</dbReference>
<dbReference type="InterPro" id="IPR027417">
    <property type="entry name" value="P-loop_NTPase"/>
</dbReference>
<dbReference type="InterPro" id="IPR001482">
    <property type="entry name" value="T2SS/T4SS_dom"/>
</dbReference>
<sequence>MAVGFLEHYLQPLAASIEDPGAIEISINADGRVWIERGGDAHMSAVTDLTLTPRAVSDLASQIANEVRQPLTEQSPMVSATVGFRGVTLRAQAVLPPASVQGAVLAFRVFRARGETDKPKQFAFLRTPDTSSEAARRETIRSIRALIQPDGDPDAFLRAAIAEKLNILVSGGTSTGKTELARRLQWMIPAEERLVLIEDAPELMPGQPNHVNLVASRDETSPRSAEKLLQATLRLRPDRIILGELRGREAVTYLGAINSGHGGSFTTLHAETARKAFDKLAFLVLETGTRLSFAEVLRYLCGSIDLVIQAGRIGHRRGILELWFPGLDEDPGAAT</sequence>
<keyword evidence="4" id="KW-1185">Reference proteome</keyword>
<dbReference type="PANTHER" id="PTHR30486:SF6">
    <property type="entry name" value="TYPE IV PILUS RETRACTATION ATPASE PILT"/>
    <property type="match status" value="1"/>
</dbReference>
<dbReference type="PANTHER" id="PTHR30486">
    <property type="entry name" value="TWITCHING MOTILITY PROTEIN PILT"/>
    <property type="match status" value="1"/>
</dbReference>
<evidence type="ECO:0000313" key="3">
    <source>
        <dbReference type="EMBL" id="MTH79432.1"/>
    </source>
</evidence>
<gene>
    <name evidence="3" type="ORF">GL286_17075</name>
</gene>
<dbReference type="Gene3D" id="3.30.450.90">
    <property type="match status" value="1"/>
</dbReference>